<evidence type="ECO:0000256" key="2">
    <source>
        <dbReference type="RuleBase" id="RU362080"/>
    </source>
</evidence>
<comment type="caution">
    <text evidence="3">The sequence shown here is derived from an EMBL/GenBank/DDBJ whole genome shotgun (WGS) entry which is preliminary data.</text>
</comment>
<dbReference type="Proteomes" id="UP000660270">
    <property type="component" value="Unassembled WGS sequence"/>
</dbReference>
<comment type="function">
    <text evidence="2">Antitoxin component of a type II toxin-antitoxin (TA) system.</text>
</comment>
<proteinExistence type="inferred from homology"/>
<dbReference type="InterPro" id="IPR036165">
    <property type="entry name" value="YefM-like_sf"/>
</dbReference>
<accession>A0ABR8IQX0</accession>
<dbReference type="GeneID" id="78217602"/>
<dbReference type="InterPro" id="IPR006442">
    <property type="entry name" value="Antitoxin_Phd/YefM"/>
</dbReference>
<dbReference type="Pfam" id="PF02604">
    <property type="entry name" value="PhdYeFM_antitox"/>
    <property type="match status" value="1"/>
</dbReference>
<gene>
    <name evidence="3" type="ORF">H6G43_04180</name>
</gene>
<reference evidence="3 4" key="1">
    <citation type="journal article" date="2020" name="ISME J.">
        <title>Comparative genomics reveals insights into cyanobacterial evolution and habitat adaptation.</title>
        <authorList>
            <person name="Chen M.Y."/>
            <person name="Teng W.K."/>
            <person name="Zhao L."/>
            <person name="Hu C.X."/>
            <person name="Zhou Y.K."/>
            <person name="Han B.P."/>
            <person name="Song L.R."/>
            <person name="Shu W.S."/>
        </authorList>
    </citation>
    <scope>NUCLEOTIDE SEQUENCE [LARGE SCALE GENOMIC DNA]</scope>
    <source>
        <strain evidence="3 4">FACHB-1249</strain>
    </source>
</reference>
<dbReference type="RefSeq" id="WP_028083571.1">
    <property type="nucleotide sequence ID" value="NZ_JACJTM010000006.1"/>
</dbReference>
<protein>
    <recommendedName>
        <fullName evidence="2">Antitoxin</fullName>
    </recommendedName>
</protein>
<dbReference type="Gene3D" id="3.40.1620.10">
    <property type="entry name" value="YefM-like domain"/>
    <property type="match status" value="1"/>
</dbReference>
<name>A0ABR8IQX0_APHFL</name>
<evidence type="ECO:0000313" key="4">
    <source>
        <dbReference type="Proteomes" id="UP000660270"/>
    </source>
</evidence>
<evidence type="ECO:0000256" key="1">
    <source>
        <dbReference type="ARBA" id="ARBA00009981"/>
    </source>
</evidence>
<comment type="similarity">
    <text evidence="1 2">Belongs to the phD/YefM antitoxin family.</text>
</comment>
<dbReference type="SUPFAM" id="SSF143120">
    <property type="entry name" value="YefM-like"/>
    <property type="match status" value="1"/>
</dbReference>
<keyword evidence="4" id="KW-1185">Reference proteome</keyword>
<organism evidence="3 4">
    <name type="scientific">Aphanizomenon flos-aquae FACHB-1249</name>
    <dbReference type="NCBI Taxonomy" id="2692889"/>
    <lineage>
        <taxon>Bacteria</taxon>
        <taxon>Bacillati</taxon>
        <taxon>Cyanobacteriota</taxon>
        <taxon>Cyanophyceae</taxon>
        <taxon>Nostocales</taxon>
        <taxon>Aphanizomenonaceae</taxon>
        <taxon>Aphanizomenon</taxon>
    </lineage>
</organism>
<sequence>MTQITIEEATQNLYKLLEQVAKGEQFILMKEGKEIARLLPPQQVKKVFPSLNDFRKSIVLKGSSMSTTILEERENERY</sequence>
<evidence type="ECO:0000313" key="3">
    <source>
        <dbReference type="EMBL" id="MBD2684453.1"/>
    </source>
</evidence>
<dbReference type="EMBL" id="JACJTM010000006">
    <property type="protein sequence ID" value="MBD2684453.1"/>
    <property type="molecule type" value="Genomic_DNA"/>
</dbReference>